<dbReference type="PANTHER" id="PTHR23025">
    <property type="entry name" value="TRIACYLGLYCEROL LIPASE"/>
    <property type="match status" value="1"/>
</dbReference>
<dbReference type="InterPro" id="IPR029058">
    <property type="entry name" value="AB_hydrolase_fold"/>
</dbReference>
<dbReference type="Pfam" id="PF07859">
    <property type="entry name" value="Abhydrolase_3"/>
    <property type="match status" value="1"/>
</dbReference>
<dbReference type="STRING" id="305900.GV64_19970"/>
<evidence type="ECO:0000259" key="1">
    <source>
        <dbReference type="Pfam" id="PF07859"/>
    </source>
</evidence>
<dbReference type="Gene3D" id="3.40.50.1820">
    <property type="entry name" value="alpha/beta hydrolase"/>
    <property type="match status" value="1"/>
</dbReference>
<organism evidence="2 3">
    <name type="scientific">Endozoicomonas elysicola</name>
    <dbReference type="NCBI Taxonomy" id="305900"/>
    <lineage>
        <taxon>Bacteria</taxon>
        <taxon>Pseudomonadati</taxon>
        <taxon>Pseudomonadota</taxon>
        <taxon>Gammaproteobacteria</taxon>
        <taxon>Oceanospirillales</taxon>
        <taxon>Endozoicomonadaceae</taxon>
        <taxon>Endozoicomonas</taxon>
    </lineage>
</organism>
<proteinExistence type="predicted"/>
<dbReference type="EMBL" id="JOJP01000001">
    <property type="protein sequence ID" value="KEI72698.1"/>
    <property type="molecule type" value="Genomic_DNA"/>
</dbReference>
<evidence type="ECO:0000313" key="2">
    <source>
        <dbReference type="EMBL" id="KEI72698.1"/>
    </source>
</evidence>
<dbReference type="InterPro" id="IPR013094">
    <property type="entry name" value="AB_hydrolase_3"/>
</dbReference>
<dbReference type="eggNOG" id="COG0657">
    <property type="taxonomic scope" value="Bacteria"/>
</dbReference>
<dbReference type="GO" id="GO:0019433">
    <property type="term" value="P:triglyceride catabolic process"/>
    <property type="evidence" value="ECO:0007669"/>
    <property type="project" value="TreeGrafter"/>
</dbReference>
<dbReference type="PANTHER" id="PTHR23025:SF3">
    <property type="entry name" value="HORMONE-SENSITIVE LIPASE"/>
    <property type="match status" value="1"/>
</dbReference>
<sequence length="323" mass="35871">MIAERTVPVPEDISIGLRDYITSNLQPDVKAASQFKPESGAEWKEKKNSVNSKRIVKTQELMKQLPVNITLSKINGVTVRYVTPHDVDERHKDHLFVDIHGGAFLLNEGDGSIQESMYIATRLKIPVVSIDYRTLPEHPFPAPLDDVVIVYQGLLRERHAKSMILGGTSAGGNLALASLLKFRELGIAFPGALYLGTPWSDLTKTGDTQYTNEGLDRLLVGNEGLLSQSAALYAGNHDLLMPLISPVYGQYGSFPPTYLVTGTRDLLLSDTVRVHRKLRQASVVAELNVYEGMSHADYLYAADTPESRQVYAELNDFLLRHMH</sequence>
<dbReference type="GO" id="GO:0004771">
    <property type="term" value="F:sterol ester esterase activity"/>
    <property type="evidence" value="ECO:0007669"/>
    <property type="project" value="TreeGrafter"/>
</dbReference>
<accession>A0A081KEX2</accession>
<evidence type="ECO:0000313" key="3">
    <source>
        <dbReference type="Proteomes" id="UP000027997"/>
    </source>
</evidence>
<dbReference type="AlphaFoldDB" id="A0A081KEX2"/>
<dbReference type="GO" id="GO:0005829">
    <property type="term" value="C:cytosol"/>
    <property type="evidence" value="ECO:0007669"/>
    <property type="project" value="TreeGrafter"/>
</dbReference>
<reference evidence="2 3" key="1">
    <citation type="submission" date="2014-06" db="EMBL/GenBank/DDBJ databases">
        <title>Whole Genome Sequences of Three Symbiotic Endozoicomonas Bacteria.</title>
        <authorList>
            <person name="Neave M.J."/>
            <person name="Apprill A."/>
            <person name="Voolstra C.R."/>
        </authorList>
    </citation>
    <scope>NUCLEOTIDE SEQUENCE [LARGE SCALE GENOMIC DNA]</scope>
    <source>
        <strain evidence="2 3">DSM 22380</strain>
    </source>
</reference>
<protein>
    <recommendedName>
        <fullName evidence="1">Alpha/beta hydrolase fold-3 domain-containing protein</fullName>
    </recommendedName>
</protein>
<gene>
    <name evidence="2" type="ORF">GV64_19970</name>
</gene>
<dbReference type="Proteomes" id="UP000027997">
    <property type="component" value="Unassembled WGS sequence"/>
</dbReference>
<comment type="caution">
    <text evidence="2">The sequence shown here is derived from an EMBL/GenBank/DDBJ whole genome shotgun (WGS) entry which is preliminary data.</text>
</comment>
<keyword evidence="3" id="KW-1185">Reference proteome</keyword>
<dbReference type="GO" id="GO:0004806">
    <property type="term" value="F:triacylglycerol lipase activity"/>
    <property type="evidence" value="ECO:0007669"/>
    <property type="project" value="TreeGrafter"/>
</dbReference>
<dbReference type="SUPFAM" id="SSF53474">
    <property type="entry name" value="alpha/beta-Hydrolases"/>
    <property type="match status" value="1"/>
</dbReference>
<feature type="domain" description="Alpha/beta hydrolase fold-3" evidence="1">
    <location>
        <begin position="97"/>
        <end position="296"/>
    </location>
</feature>
<name>A0A081KEX2_9GAMM</name>